<dbReference type="InterPro" id="IPR000620">
    <property type="entry name" value="EamA_dom"/>
</dbReference>
<feature type="transmembrane region" description="Helical" evidence="6">
    <location>
        <begin position="208"/>
        <end position="225"/>
    </location>
</feature>
<comment type="similarity">
    <text evidence="2">Belongs to the drug/metabolite transporter (DMT) superfamily. 10 TMS drug/metabolite exporter (DME) (TC 2.A.7.3) family.</text>
</comment>
<evidence type="ECO:0000313" key="9">
    <source>
        <dbReference type="Proteomes" id="UP000051870"/>
    </source>
</evidence>
<proteinExistence type="inferred from homology"/>
<name>A0A0P1I913_9RHOB</name>
<dbReference type="GO" id="GO:0016020">
    <property type="term" value="C:membrane"/>
    <property type="evidence" value="ECO:0007669"/>
    <property type="project" value="UniProtKB-SubCell"/>
</dbReference>
<dbReference type="Proteomes" id="UP000051870">
    <property type="component" value="Unassembled WGS sequence"/>
</dbReference>
<feature type="transmembrane region" description="Helical" evidence="6">
    <location>
        <begin position="262"/>
        <end position="280"/>
    </location>
</feature>
<feature type="transmembrane region" description="Helical" evidence="6">
    <location>
        <begin position="34"/>
        <end position="52"/>
    </location>
</feature>
<keyword evidence="5 6" id="KW-0472">Membrane</keyword>
<sequence length="310" mass="33672">MKNAALAGTGLVVLYTLMISSADAITKFIAKGYAAPQMFAVSGLIVAVLSLGTARLRSQKQSLRTTCPRAMALRVCLTVIGSVAFFYAFRLLPFAEVFVFIGMVPLFAGLFSGLVLQEHVRPMAWAALGAGFVGVLCLFPQGIASVTPGHIIALVACFCGTLSMIIARYIGRYETNALAQVFYPNLSLGVVMAAALPFVYQAMPLTDLLWVAAYGGVLFVARWLLVVSLRLLAAYAVTPLMNLQFVWMVVLGAVFFGEMPEGNIYLGVAIVISSGIFLVYDQMAPERVRTNWLARAQSRLDLRHRKTKEI</sequence>
<feature type="transmembrane region" description="Helical" evidence="6">
    <location>
        <begin position="232"/>
        <end position="256"/>
    </location>
</feature>
<dbReference type="InterPro" id="IPR037185">
    <property type="entry name" value="EmrE-like"/>
</dbReference>
<dbReference type="PANTHER" id="PTHR22911">
    <property type="entry name" value="ACYL-MALONYL CONDENSING ENZYME-RELATED"/>
    <property type="match status" value="1"/>
</dbReference>
<dbReference type="Pfam" id="PF00892">
    <property type="entry name" value="EamA"/>
    <property type="match status" value="2"/>
</dbReference>
<evidence type="ECO:0000256" key="5">
    <source>
        <dbReference type="ARBA" id="ARBA00023136"/>
    </source>
</evidence>
<keyword evidence="4 6" id="KW-1133">Transmembrane helix</keyword>
<accession>A0A0P1I913</accession>
<organism evidence="8 9">
    <name type="scientific">Shimia thalassica</name>
    <dbReference type="NCBI Taxonomy" id="1715693"/>
    <lineage>
        <taxon>Bacteria</taxon>
        <taxon>Pseudomonadati</taxon>
        <taxon>Pseudomonadota</taxon>
        <taxon>Alphaproteobacteria</taxon>
        <taxon>Rhodobacterales</taxon>
        <taxon>Roseobacteraceae</taxon>
    </lineage>
</organism>
<evidence type="ECO:0000256" key="4">
    <source>
        <dbReference type="ARBA" id="ARBA00022989"/>
    </source>
</evidence>
<dbReference type="SUPFAM" id="SSF103481">
    <property type="entry name" value="Multidrug resistance efflux transporter EmrE"/>
    <property type="match status" value="2"/>
</dbReference>
<evidence type="ECO:0000259" key="7">
    <source>
        <dbReference type="Pfam" id="PF00892"/>
    </source>
</evidence>
<dbReference type="RefSeq" id="WP_058311342.1">
    <property type="nucleotide sequence ID" value="NZ_CYTW01000002.1"/>
</dbReference>
<feature type="transmembrane region" description="Helical" evidence="6">
    <location>
        <begin position="123"/>
        <end position="143"/>
    </location>
</feature>
<evidence type="ECO:0000256" key="1">
    <source>
        <dbReference type="ARBA" id="ARBA00004141"/>
    </source>
</evidence>
<keyword evidence="3 6" id="KW-0812">Transmembrane</keyword>
<reference evidence="9" key="1">
    <citation type="submission" date="2015-09" db="EMBL/GenBank/DDBJ databases">
        <authorList>
            <person name="Rodrigo-Torres Lidia"/>
            <person name="Arahal R.David."/>
        </authorList>
    </citation>
    <scope>NUCLEOTIDE SEQUENCE [LARGE SCALE GENOMIC DNA]</scope>
    <source>
        <strain evidence="9">CECT 7735</strain>
    </source>
</reference>
<dbReference type="PANTHER" id="PTHR22911:SF6">
    <property type="entry name" value="SOLUTE CARRIER FAMILY 35 MEMBER G1"/>
    <property type="match status" value="1"/>
</dbReference>
<feature type="domain" description="EamA" evidence="7">
    <location>
        <begin position="148"/>
        <end position="278"/>
    </location>
</feature>
<gene>
    <name evidence="8" type="ORF">PH7735_02145</name>
</gene>
<feature type="transmembrane region" description="Helical" evidence="6">
    <location>
        <begin position="72"/>
        <end position="91"/>
    </location>
</feature>
<evidence type="ECO:0000256" key="3">
    <source>
        <dbReference type="ARBA" id="ARBA00022692"/>
    </source>
</evidence>
<keyword evidence="9" id="KW-1185">Reference proteome</keyword>
<dbReference type="AlphaFoldDB" id="A0A0P1I913"/>
<feature type="domain" description="EamA" evidence="7">
    <location>
        <begin position="9"/>
        <end position="138"/>
    </location>
</feature>
<comment type="subcellular location">
    <subcellularLocation>
        <location evidence="1">Membrane</location>
        <topology evidence="1">Multi-pass membrane protein</topology>
    </subcellularLocation>
</comment>
<protein>
    <submittedName>
        <fullName evidence="8">Carboxylate/amino acid/amine transporter</fullName>
    </submittedName>
</protein>
<evidence type="ECO:0000313" key="8">
    <source>
        <dbReference type="EMBL" id="CUJ98967.1"/>
    </source>
</evidence>
<feature type="transmembrane region" description="Helical" evidence="6">
    <location>
        <begin position="97"/>
        <end position="116"/>
    </location>
</feature>
<evidence type="ECO:0000256" key="6">
    <source>
        <dbReference type="SAM" id="Phobius"/>
    </source>
</evidence>
<evidence type="ECO:0000256" key="2">
    <source>
        <dbReference type="ARBA" id="ARBA00009853"/>
    </source>
</evidence>
<dbReference type="GeneID" id="83881174"/>
<dbReference type="STRING" id="1715693.PH7735_02145"/>
<feature type="transmembrane region" description="Helical" evidence="6">
    <location>
        <begin position="182"/>
        <end position="202"/>
    </location>
</feature>
<feature type="transmembrane region" description="Helical" evidence="6">
    <location>
        <begin position="149"/>
        <end position="170"/>
    </location>
</feature>
<dbReference type="EMBL" id="CYTW01000002">
    <property type="protein sequence ID" value="CUJ98967.1"/>
    <property type="molecule type" value="Genomic_DNA"/>
</dbReference>